<dbReference type="GO" id="GO:0016829">
    <property type="term" value="F:lyase activity"/>
    <property type="evidence" value="ECO:0007669"/>
    <property type="project" value="UniProtKB-KW"/>
</dbReference>
<dbReference type="InterPro" id="IPR047087">
    <property type="entry name" value="KU70_core_dom"/>
</dbReference>
<accession>A0A7J7EE28</accession>
<dbReference type="PIRSF" id="PIRSF003033">
    <property type="entry name" value="Ku70"/>
    <property type="match status" value="1"/>
</dbReference>
<keyword evidence="12" id="KW-0227">DNA damage</keyword>
<evidence type="ECO:0000256" key="13">
    <source>
        <dbReference type="ARBA" id="ARBA00022765"/>
    </source>
</evidence>
<evidence type="ECO:0000256" key="34">
    <source>
        <dbReference type="ARBA" id="ARBA00083706"/>
    </source>
</evidence>
<dbReference type="EMBL" id="JACDTQ010003538">
    <property type="protein sequence ID" value="KAF5913864.1"/>
    <property type="molecule type" value="Genomic_DNA"/>
</dbReference>
<evidence type="ECO:0000256" key="17">
    <source>
        <dbReference type="ARBA" id="ARBA00022843"/>
    </source>
</evidence>
<dbReference type="GO" id="GO:0042162">
    <property type="term" value="F:telomeric DNA binding"/>
    <property type="evidence" value="ECO:0007669"/>
    <property type="project" value="InterPro"/>
</dbReference>
<dbReference type="SUPFAM" id="SSF53300">
    <property type="entry name" value="vWA-like"/>
    <property type="match status" value="1"/>
</dbReference>
<evidence type="ECO:0000313" key="39">
    <source>
        <dbReference type="EMBL" id="KAF5913864.1"/>
    </source>
</evidence>
<dbReference type="NCBIfam" id="TIGR00578">
    <property type="entry name" value="ku70"/>
    <property type="match status" value="1"/>
</dbReference>
<dbReference type="FunFam" id="1.10.720.30:FF:000007">
    <property type="entry name" value="X-ray repair cross complementing 6"/>
    <property type="match status" value="1"/>
</dbReference>
<evidence type="ECO:0000256" key="36">
    <source>
        <dbReference type="SAM" id="MobiDB-lite"/>
    </source>
</evidence>
<keyword evidence="8" id="KW-1017">Isopeptide bond</keyword>
<evidence type="ECO:0000256" key="35">
    <source>
        <dbReference type="PROSITE-ProRule" id="PRU01133"/>
    </source>
</evidence>
<evidence type="ECO:0000256" key="3">
    <source>
        <dbReference type="ARBA" id="ARBA00004496"/>
    </source>
</evidence>
<evidence type="ECO:0000256" key="21">
    <source>
        <dbReference type="ARBA" id="ARBA00023125"/>
    </source>
</evidence>
<dbReference type="FunFam" id="1.10.1600.10:FF:000001">
    <property type="entry name" value="X-ray repair cross-complementing protein 6 isoform X2"/>
    <property type="match status" value="1"/>
</dbReference>
<dbReference type="CDD" id="cd00788">
    <property type="entry name" value="KU70"/>
    <property type="match status" value="1"/>
</dbReference>
<keyword evidence="26" id="KW-0456">Lyase</keyword>
<dbReference type="FunFam" id="4.10.970.10:FF:000001">
    <property type="entry name" value="X-ray repair cross-complementing protein 6 isoform X1"/>
    <property type="match status" value="1"/>
</dbReference>
<keyword evidence="22" id="KW-0010">Activator</keyword>
<dbReference type="Gene3D" id="2.40.290.10">
    <property type="match status" value="1"/>
</dbReference>
<evidence type="ECO:0000256" key="5">
    <source>
        <dbReference type="ARBA" id="ARBA00022454"/>
    </source>
</evidence>
<keyword evidence="14" id="KW-0378">Hydrolase</keyword>
<evidence type="ECO:0000256" key="29">
    <source>
        <dbReference type="ARBA" id="ARBA00071962"/>
    </source>
</evidence>
<evidence type="ECO:0000256" key="12">
    <source>
        <dbReference type="ARBA" id="ARBA00022763"/>
    </source>
</evidence>
<keyword evidence="40" id="KW-1185">Reference proteome</keyword>
<evidence type="ECO:0000256" key="30">
    <source>
        <dbReference type="ARBA" id="ARBA00079373"/>
    </source>
</evidence>
<keyword evidence="16" id="KW-0067">ATP-binding</keyword>
<evidence type="ECO:0000256" key="9">
    <source>
        <dbReference type="ARBA" id="ARBA00022553"/>
    </source>
</evidence>
<evidence type="ECO:0000313" key="40">
    <source>
        <dbReference type="Proteomes" id="UP000551758"/>
    </source>
</evidence>
<dbReference type="PROSITE" id="PS51797">
    <property type="entry name" value="TCTP_3"/>
    <property type="match status" value="1"/>
</dbReference>
<dbReference type="PROSITE" id="PS01003">
    <property type="entry name" value="TCTP_2"/>
    <property type="match status" value="1"/>
</dbReference>
<evidence type="ECO:0000256" key="32">
    <source>
        <dbReference type="ARBA" id="ARBA00083456"/>
    </source>
</evidence>
<dbReference type="GO" id="GO:0006310">
    <property type="term" value="P:DNA recombination"/>
    <property type="evidence" value="ECO:0007669"/>
    <property type="project" value="UniProtKB-KW"/>
</dbReference>
<evidence type="ECO:0000259" key="38">
    <source>
        <dbReference type="PROSITE" id="PS51797"/>
    </source>
</evidence>
<keyword evidence="6" id="KW-0488">Methylation</keyword>
<keyword evidence="28" id="KW-0511">Multifunctional enzyme</keyword>
<dbReference type="SMART" id="SM00559">
    <property type="entry name" value="Ku78"/>
    <property type="match status" value="1"/>
</dbReference>
<protein>
    <recommendedName>
        <fullName evidence="29">X-ray repair cross-complementing protein 6</fullName>
    </recommendedName>
    <alternativeName>
        <fullName evidence="33">5'-deoxyribose-5-phosphate lyase Ku70</fullName>
    </alternativeName>
    <alternativeName>
        <fullName evidence="32">ATP-dependent DNA helicase 2 subunit 1</fullName>
    </alternativeName>
    <alternativeName>
        <fullName evidence="30">ATP-dependent DNA helicase II 70 kDa subunit</fullName>
    </alternativeName>
    <alternativeName>
        <fullName evidence="34">CTC box-binding factor 75 kDa subunit</fullName>
    </alternativeName>
    <alternativeName>
        <fullName evidence="31">DNA repair protein XRCC6</fullName>
    </alternativeName>
</protein>
<dbReference type="InterPro" id="IPR006165">
    <property type="entry name" value="Ku70"/>
</dbReference>
<evidence type="ECO:0000256" key="6">
    <source>
        <dbReference type="ARBA" id="ARBA00022481"/>
    </source>
</evidence>
<dbReference type="SUPFAM" id="SSF51316">
    <property type="entry name" value="Mss4-like"/>
    <property type="match status" value="1"/>
</dbReference>
<dbReference type="PRINTS" id="PR01653">
    <property type="entry name" value="TCTPROTEIN"/>
</dbReference>
<keyword evidence="23" id="KW-0804">Transcription</keyword>
<dbReference type="GO" id="GO:0010212">
    <property type="term" value="P:response to ionizing radiation"/>
    <property type="evidence" value="ECO:0007669"/>
    <property type="project" value="UniProtKB-ARBA"/>
</dbReference>
<dbReference type="InterPro" id="IPR016194">
    <property type="entry name" value="SPOC-like_C_dom_sf"/>
</dbReference>
<keyword evidence="20" id="KW-0805">Transcription regulation</keyword>
<evidence type="ECO:0000256" key="11">
    <source>
        <dbReference type="ARBA" id="ARBA00022741"/>
    </source>
</evidence>
<dbReference type="GO" id="GO:0045087">
    <property type="term" value="P:innate immune response"/>
    <property type="evidence" value="ECO:0007669"/>
    <property type="project" value="UniProtKB-KW"/>
</dbReference>
<dbReference type="InterPro" id="IPR034737">
    <property type="entry name" value="TCTP"/>
</dbReference>
<dbReference type="GO" id="GO:0003690">
    <property type="term" value="F:double-stranded DNA binding"/>
    <property type="evidence" value="ECO:0007669"/>
    <property type="project" value="UniProtKB-ARBA"/>
</dbReference>
<keyword evidence="9" id="KW-0597">Phosphoprotein</keyword>
<keyword evidence="25" id="KW-0234">DNA repair</keyword>
<feature type="domain" description="SAP" evidence="37">
    <location>
        <begin position="704"/>
        <end position="738"/>
    </location>
</feature>
<dbReference type="InterPro" id="IPR006164">
    <property type="entry name" value="DNA_bd_Ku70/Ku80"/>
</dbReference>
<dbReference type="PROSITE" id="PS50800">
    <property type="entry name" value="SAP"/>
    <property type="match status" value="1"/>
</dbReference>
<dbReference type="GO" id="GO:0003684">
    <property type="term" value="F:damaged DNA binding"/>
    <property type="evidence" value="ECO:0007669"/>
    <property type="project" value="InterPro"/>
</dbReference>
<evidence type="ECO:0000256" key="22">
    <source>
        <dbReference type="ARBA" id="ARBA00023159"/>
    </source>
</evidence>
<proteinExistence type="inferred from homology"/>
<name>A0A7J7EE28_DICBM</name>
<dbReference type="PANTHER" id="PTHR12604">
    <property type="entry name" value="KU AUTOANTIGEN DNA HELICASE"/>
    <property type="match status" value="1"/>
</dbReference>
<keyword evidence="24" id="KW-0233">DNA recombination</keyword>
<dbReference type="GO" id="GO:0006303">
    <property type="term" value="P:double-strand break repair via nonhomologous end joining"/>
    <property type="evidence" value="ECO:0007669"/>
    <property type="project" value="InterPro"/>
</dbReference>
<evidence type="ECO:0000256" key="23">
    <source>
        <dbReference type="ARBA" id="ARBA00023163"/>
    </source>
</evidence>
<dbReference type="InterPro" id="IPR005161">
    <property type="entry name" value="Ku_N"/>
</dbReference>
<dbReference type="CDD" id="cd01458">
    <property type="entry name" value="vWA_ku"/>
    <property type="match status" value="1"/>
</dbReference>
<dbReference type="Pfam" id="PF03730">
    <property type="entry name" value="Ku_C"/>
    <property type="match status" value="1"/>
</dbReference>
<evidence type="ECO:0000256" key="2">
    <source>
        <dbReference type="ARBA" id="ARBA00004286"/>
    </source>
</evidence>
<dbReference type="GO" id="GO:0016787">
    <property type="term" value="F:hydrolase activity"/>
    <property type="evidence" value="ECO:0007669"/>
    <property type="project" value="UniProtKB-KW"/>
</dbReference>
<keyword evidence="7" id="KW-0963">Cytoplasm</keyword>
<reference evidence="39 40" key="1">
    <citation type="journal article" date="2020" name="Mol. Biol. Evol.">
        <title>Interspecific Gene Flow and the Evolution of Specialization in Black and White Rhinoceros.</title>
        <authorList>
            <person name="Moodley Y."/>
            <person name="Westbury M.V."/>
            <person name="Russo I.M."/>
            <person name="Gopalakrishnan S."/>
            <person name="Rakotoarivelo A."/>
            <person name="Olsen R.A."/>
            <person name="Prost S."/>
            <person name="Tunstall T."/>
            <person name="Ryder O.A."/>
            <person name="Dalen L."/>
            <person name="Bruford M.W."/>
        </authorList>
    </citation>
    <scope>NUCLEOTIDE SEQUENCE [LARGE SCALE GENOMIC DNA]</scope>
    <source>
        <strain evidence="39">SBR-YM</strain>
        <tissue evidence="39">Skin</tissue>
    </source>
</reference>
<evidence type="ECO:0000256" key="15">
    <source>
        <dbReference type="ARBA" id="ARBA00022806"/>
    </source>
</evidence>
<dbReference type="InterPro" id="IPR036361">
    <property type="entry name" value="SAP_dom_sf"/>
</dbReference>
<dbReference type="SMART" id="SM00513">
    <property type="entry name" value="SAP"/>
    <property type="match status" value="1"/>
</dbReference>
<dbReference type="AlphaFoldDB" id="A0A7J7EE28"/>
<dbReference type="GO" id="GO:0005737">
    <property type="term" value="C:cytoplasm"/>
    <property type="evidence" value="ECO:0007669"/>
    <property type="project" value="UniProtKB-SubCell"/>
</dbReference>
<keyword evidence="5" id="KW-0158">Chromosome</keyword>
<evidence type="ECO:0000256" key="19">
    <source>
        <dbReference type="ARBA" id="ARBA00022990"/>
    </source>
</evidence>
<evidence type="ECO:0000256" key="31">
    <source>
        <dbReference type="ARBA" id="ARBA00080458"/>
    </source>
</evidence>
<dbReference type="InterPro" id="IPR005160">
    <property type="entry name" value="Ku_C"/>
</dbReference>
<keyword evidence="27" id="KW-0539">Nucleus</keyword>
<comment type="similarity">
    <text evidence="4">Belongs to the ku70 family.</text>
</comment>
<dbReference type="Pfam" id="PF02037">
    <property type="entry name" value="SAP"/>
    <property type="match status" value="1"/>
</dbReference>
<evidence type="ECO:0000256" key="10">
    <source>
        <dbReference type="ARBA" id="ARBA00022588"/>
    </source>
</evidence>
<feature type="compositionally biased region" description="Acidic residues" evidence="36">
    <location>
        <begin position="12"/>
        <end position="24"/>
    </location>
</feature>
<sequence>MSGWESYYKNEGDEEEEEEEEGLEADGGSGEYKYSGRDSLIFLVDASKAMFESQDEDELTPFDMSIQQDLISLDEMYSDIYKIREIVNRLCLEVEGKMVSSKGEGTESTVITGVDTVMNHRLQETSFTKETYKKSIKDYMKSLKGKLEEQRPERVKPFMTEAAGQIKHILANFKNYQFFIGENMNPDGLVALLDYCEAGCVRNVYTNKIISSDQDLLAVVFYGTKKDKNSVNFKNIYVLQELDNPGAKRVQELDQFKGQQGKKKFQDLIGYGYDYSLSEVLWVCANLFSNVQFKMSHKRIMLFTNEDDPHSNDSAKASRARTKAGDLRDTGIFLDLMHLRKPGGFDISLFYRDIISIAEDEDLGVHFEESSKLEDLLRKVRAKETKKRVLCRLKFKLNKDIALTVGIYNMVQKAHKPPPMKLYRETNEPVKTKTRTFNVNTGSLLLPSDTKRSQTYGSRQIVLEKEETEELGRFDERGLILIGFKPLIMLKKHHYLRPSLFVYPEESLINGSSTLFVALLTKCLEKEVMAVCRYTPRQNIPPYFVALIPQEEELDDQKIQVTPPGFHLVFLPYADDIRKVPFTEKVVANPEQVDKMKAIVQKLRFKYRSDSFENPVLQQHFRNLEALALDLMEPEQAVDLTLPKVEVMDERLGFLVDEFKELVYPPDYNPEGRVPVGKQDSGNKRPKVELSEEELKAHVSKGTLGKFTVPMLKEACRVYGLKSGMKKQELLDTLTKHFQKD</sequence>
<dbReference type="GO" id="GO:0002684">
    <property type="term" value="P:positive regulation of immune system process"/>
    <property type="evidence" value="ECO:0007669"/>
    <property type="project" value="UniProtKB-ARBA"/>
</dbReference>
<keyword evidence="19" id="KW-0007">Acetylation</keyword>
<dbReference type="GO" id="GO:0003678">
    <property type="term" value="F:DNA helicase activity"/>
    <property type="evidence" value="ECO:0007669"/>
    <property type="project" value="InterPro"/>
</dbReference>
<dbReference type="GO" id="GO:0043564">
    <property type="term" value="C:Ku70:Ku80 complex"/>
    <property type="evidence" value="ECO:0007669"/>
    <property type="project" value="InterPro"/>
</dbReference>
<evidence type="ECO:0000256" key="25">
    <source>
        <dbReference type="ARBA" id="ARBA00023204"/>
    </source>
</evidence>
<evidence type="ECO:0000256" key="24">
    <source>
        <dbReference type="ARBA" id="ARBA00023172"/>
    </source>
</evidence>
<keyword evidence="11" id="KW-0547">Nucleotide-binding</keyword>
<evidence type="ECO:0000256" key="20">
    <source>
        <dbReference type="ARBA" id="ARBA00023015"/>
    </source>
</evidence>
<evidence type="ECO:0000256" key="16">
    <source>
        <dbReference type="ARBA" id="ARBA00022840"/>
    </source>
</evidence>
<evidence type="ECO:0000256" key="33">
    <source>
        <dbReference type="ARBA" id="ARBA00083699"/>
    </source>
</evidence>
<dbReference type="GO" id="GO:0000723">
    <property type="term" value="P:telomere maintenance"/>
    <property type="evidence" value="ECO:0007669"/>
    <property type="project" value="InterPro"/>
</dbReference>
<comment type="similarity">
    <text evidence="35">Belongs to the TCTP family.</text>
</comment>
<evidence type="ECO:0000256" key="1">
    <source>
        <dbReference type="ARBA" id="ARBA00004123"/>
    </source>
</evidence>
<feature type="region of interest" description="Disordered" evidence="36">
    <location>
        <begin position="670"/>
        <end position="689"/>
    </location>
</feature>
<keyword evidence="17" id="KW-0832">Ubl conjugation</keyword>
<evidence type="ECO:0000256" key="4">
    <source>
        <dbReference type="ARBA" id="ARBA00005240"/>
    </source>
</evidence>
<comment type="subcellular location">
    <subcellularLocation>
        <location evidence="2">Chromosome</location>
    </subcellularLocation>
    <subcellularLocation>
        <location evidence="3">Cytoplasm</location>
    </subcellularLocation>
    <subcellularLocation>
        <location evidence="1">Nucleus</location>
    </subcellularLocation>
</comment>
<dbReference type="Gene3D" id="4.10.970.10">
    <property type="entry name" value="Ku70, bridge and pillars"/>
    <property type="match status" value="1"/>
</dbReference>
<evidence type="ECO:0000256" key="26">
    <source>
        <dbReference type="ARBA" id="ARBA00023239"/>
    </source>
</evidence>
<dbReference type="GO" id="GO:0005524">
    <property type="term" value="F:ATP binding"/>
    <property type="evidence" value="ECO:0007669"/>
    <property type="project" value="UniProtKB-KW"/>
</dbReference>
<dbReference type="Pfam" id="PF03731">
    <property type="entry name" value="Ku_N"/>
    <property type="match status" value="1"/>
</dbReference>
<evidence type="ECO:0000256" key="28">
    <source>
        <dbReference type="ARBA" id="ARBA00023268"/>
    </source>
</evidence>
<feature type="domain" description="TCTP" evidence="38">
    <location>
        <begin position="64"/>
        <end position="221"/>
    </location>
</feature>
<dbReference type="FunFam" id="3.40.50.410:FF:000031">
    <property type="entry name" value="X-ray repair cross-complementing protein 6 isoform X1"/>
    <property type="match status" value="1"/>
</dbReference>
<dbReference type="InterPro" id="IPR027388">
    <property type="entry name" value="Ku70_bridge/pillars_dom_sf"/>
</dbReference>
<dbReference type="InterPro" id="IPR011057">
    <property type="entry name" value="Mss4-like_sf"/>
</dbReference>
<dbReference type="PANTHER" id="PTHR12604:SF2">
    <property type="entry name" value="X-RAY REPAIR CROSS-COMPLEMENTING PROTEIN 6"/>
    <property type="match status" value="1"/>
</dbReference>
<dbReference type="GO" id="GO:0005694">
    <property type="term" value="C:chromosome"/>
    <property type="evidence" value="ECO:0007669"/>
    <property type="project" value="UniProtKB-SubCell"/>
</dbReference>
<evidence type="ECO:0000256" key="8">
    <source>
        <dbReference type="ARBA" id="ARBA00022499"/>
    </source>
</evidence>
<dbReference type="InterPro" id="IPR018105">
    <property type="entry name" value="Translational_control_tumour_p"/>
</dbReference>
<evidence type="ECO:0000256" key="27">
    <source>
        <dbReference type="ARBA" id="ARBA00023242"/>
    </source>
</evidence>
<dbReference type="InterPro" id="IPR003034">
    <property type="entry name" value="SAP_dom"/>
</dbReference>
<keyword evidence="15" id="KW-0347">Helicase</keyword>
<keyword evidence="10" id="KW-0399">Innate immunity</keyword>
<dbReference type="Gene3D" id="1.10.1600.10">
    <property type="match status" value="1"/>
</dbReference>
<evidence type="ECO:0000259" key="37">
    <source>
        <dbReference type="PROSITE" id="PS50800"/>
    </source>
</evidence>
<dbReference type="Gene3D" id="1.10.720.30">
    <property type="entry name" value="SAP domain"/>
    <property type="match status" value="1"/>
</dbReference>
<dbReference type="SUPFAM" id="SSF100939">
    <property type="entry name" value="SPOC domain-like"/>
    <property type="match status" value="1"/>
</dbReference>
<comment type="caution">
    <text evidence="39">The sequence shown here is derived from an EMBL/GenBank/DDBJ whole genome shotgun (WGS) entry which is preliminary data.</text>
</comment>
<organism evidence="39 40">
    <name type="scientific">Diceros bicornis minor</name>
    <name type="common">South-central black rhinoceros</name>
    <dbReference type="NCBI Taxonomy" id="77932"/>
    <lineage>
        <taxon>Eukaryota</taxon>
        <taxon>Metazoa</taxon>
        <taxon>Chordata</taxon>
        <taxon>Craniata</taxon>
        <taxon>Vertebrata</taxon>
        <taxon>Euteleostomi</taxon>
        <taxon>Mammalia</taxon>
        <taxon>Eutheria</taxon>
        <taxon>Laurasiatheria</taxon>
        <taxon>Perissodactyla</taxon>
        <taxon>Rhinocerotidae</taxon>
        <taxon>Diceros</taxon>
    </lineage>
</organism>
<evidence type="ECO:0000256" key="18">
    <source>
        <dbReference type="ARBA" id="ARBA00022859"/>
    </source>
</evidence>
<dbReference type="InterPro" id="IPR018103">
    <property type="entry name" value="Translation_control_tumour_CS"/>
</dbReference>
<dbReference type="SUPFAM" id="SSF68906">
    <property type="entry name" value="SAP domain"/>
    <property type="match status" value="1"/>
</dbReference>
<dbReference type="Gene3D" id="3.40.50.410">
    <property type="entry name" value="von Willebrand factor, type A domain"/>
    <property type="match status" value="1"/>
</dbReference>
<feature type="region of interest" description="Disordered" evidence="36">
    <location>
        <begin position="1"/>
        <end position="31"/>
    </location>
</feature>
<dbReference type="InterPro" id="IPR036465">
    <property type="entry name" value="vWFA_dom_sf"/>
</dbReference>
<keyword evidence="18" id="KW-0391">Immunity</keyword>
<dbReference type="Proteomes" id="UP000551758">
    <property type="component" value="Unassembled WGS sequence"/>
</dbReference>
<dbReference type="Pfam" id="PF02735">
    <property type="entry name" value="Ku"/>
    <property type="match status" value="1"/>
</dbReference>
<evidence type="ECO:0000256" key="14">
    <source>
        <dbReference type="ARBA" id="ARBA00022801"/>
    </source>
</evidence>
<gene>
    <name evidence="39" type="ORF">HPG69_018748</name>
</gene>
<keyword evidence="13" id="KW-0013">ADP-ribosylation</keyword>
<dbReference type="FunFam" id="2.40.290.10:FF:000010">
    <property type="entry name" value="X-ray repair cross-complementing protein 6"/>
    <property type="match status" value="1"/>
</dbReference>
<keyword evidence="21" id="KW-0238">DNA-binding</keyword>
<evidence type="ECO:0000256" key="7">
    <source>
        <dbReference type="ARBA" id="ARBA00022490"/>
    </source>
</evidence>